<name>A0A246B7U7_9FLAO</name>
<dbReference type="RefSeq" id="WP_031504240.1">
    <property type="nucleotide sequence ID" value="NZ_JASZ02000028.1"/>
</dbReference>
<accession>A0A246B7U7</accession>
<gene>
    <name evidence="2" type="ORF">AP75_11265</name>
</gene>
<keyword evidence="1" id="KW-0472">Membrane</keyword>
<keyword evidence="3" id="KW-1185">Reference proteome</keyword>
<comment type="caution">
    <text evidence="2">The sequence shown here is derived from an EMBL/GenBank/DDBJ whole genome shotgun (WGS) entry which is preliminary data.</text>
</comment>
<evidence type="ECO:0000256" key="1">
    <source>
        <dbReference type="SAM" id="Phobius"/>
    </source>
</evidence>
<dbReference type="EMBL" id="JASZ02000028">
    <property type="protein sequence ID" value="OWK97449.1"/>
    <property type="molecule type" value="Genomic_DNA"/>
</dbReference>
<evidence type="ECO:0000313" key="3">
    <source>
        <dbReference type="Proteomes" id="UP000197587"/>
    </source>
</evidence>
<sequence>MKYLLELILTTIIIFFLWNILKRMFFSAFYKFPKSDENPKPKMQKPTAKVDSKINWDAETVEYEEIKENKQPEK</sequence>
<keyword evidence="1" id="KW-1133">Transmembrane helix</keyword>
<keyword evidence="1" id="KW-0812">Transmembrane</keyword>
<evidence type="ECO:0000313" key="2">
    <source>
        <dbReference type="EMBL" id="OWK97449.1"/>
    </source>
</evidence>
<dbReference type="Proteomes" id="UP000197587">
    <property type="component" value="Unassembled WGS sequence"/>
</dbReference>
<feature type="transmembrane region" description="Helical" evidence="1">
    <location>
        <begin position="6"/>
        <end position="25"/>
    </location>
</feature>
<organism evidence="2 3">
    <name type="scientific">Kaistella haifensis DSM 19056</name>
    <dbReference type="NCBI Taxonomy" id="1450526"/>
    <lineage>
        <taxon>Bacteria</taxon>
        <taxon>Pseudomonadati</taxon>
        <taxon>Bacteroidota</taxon>
        <taxon>Flavobacteriia</taxon>
        <taxon>Flavobacteriales</taxon>
        <taxon>Weeksellaceae</taxon>
        <taxon>Chryseobacterium group</taxon>
        <taxon>Kaistella</taxon>
    </lineage>
</organism>
<reference evidence="2 3" key="2">
    <citation type="submission" date="2017-05" db="EMBL/GenBank/DDBJ databases">
        <title>Genome of Chryseobacterium haifense.</title>
        <authorList>
            <person name="Newman J.D."/>
        </authorList>
    </citation>
    <scope>NUCLEOTIDE SEQUENCE [LARGE SCALE GENOMIC DNA]</scope>
    <source>
        <strain evidence="2 3">DSM 19056</strain>
    </source>
</reference>
<proteinExistence type="predicted"/>
<protein>
    <submittedName>
        <fullName evidence="2">Uncharacterized protein</fullName>
    </submittedName>
</protein>
<reference evidence="2 3" key="1">
    <citation type="submission" date="2014-01" db="EMBL/GenBank/DDBJ databases">
        <authorList>
            <consortium name="Genome Consortium for Active Teaching"/>
            <person name="Sontag T.C."/>
            <person name="Newman J.D."/>
        </authorList>
    </citation>
    <scope>NUCLEOTIDE SEQUENCE [LARGE SCALE GENOMIC DNA]</scope>
    <source>
        <strain evidence="2 3">DSM 19056</strain>
    </source>
</reference>
<dbReference type="AlphaFoldDB" id="A0A246B7U7"/>